<keyword evidence="1" id="KW-1133">Transmembrane helix</keyword>
<proteinExistence type="predicted"/>
<accession>A0A412YB31</accession>
<dbReference type="InterPro" id="IPR027383">
    <property type="entry name" value="Znf_put"/>
</dbReference>
<evidence type="ECO:0000259" key="2">
    <source>
        <dbReference type="Pfam" id="PF13490"/>
    </source>
</evidence>
<dbReference type="InterPro" id="IPR041916">
    <property type="entry name" value="Anti_sigma_zinc_sf"/>
</dbReference>
<dbReference type="Proteomes" id="UP000283850">
    <property type="component" value="Unassembled WGS sequence"/>
</dbReference>
<sequence>MKEQCGYKHSDIWLYVQNRMSREEETEFQQHLLHCEKCREELVRLRLMVHSIGKKERRNVSFRIWIVAASVACVLMGGGTYYYLFTQRGEQFPPDGSHELKINPPVLYNDKDSITPQDTIRMDTLSVKGAQ</sequence>
<feature type="domain" description="Putative zinc-finger" evidence="2">
    <location>
        <begin position="12"/>
        <end position="39"/>
    </location>
</feature>
<name>A0A412YB31_9BACE</name>
<keyword evidence="1" id="KW-0812">Transmembrane</keyword>
<evidence type="ECO:0000313" key="3">
    <source>
        <dbReference type="EMBL" id="RGV54780.1"/>
    </source>
</evidence>
<comment type="caution">
    <text evidence="3">The sequence shown here is derived from an EMBL/GenBank/DDBJ whole genome shotgun (WGS) entry which is preliminary data.</text>
</comment>
<dbReference type="Pfam" id="PF13490">
    <property type="entry name" value="zf-HC2"/>
    <property type="match status" value="1"/>
</dbReference>
<protein>
    <submittedName>
        <fullName evidence="3">Zf-HC2 domain-containing protein</fullName>
    </submittedName>
</protein>
<dbReference type="RefSeq" id="WP_022393138.1">
    <property type="nucleotide sequence ID" value="NZ_QRZF01000005.1"/>
</dbReference>
<dbReference type="AlphaFoldDB" id="A0A412YB31"/>
<evidence type="ECO:0000256" key="1">
    <source>
        <dbReference type="SAM" id="Phobius"/>
    </source>
</evidence>
<gene>
    <name evidence="3" type="ORF">DWW10_09775</name>
</gene>
<evidence type="ECO:0000313" key="4">
    <source>
        <dbReference type="Proteomes" id="UP000283850"/>
    </source>
</evidence>
<reference evidence="3 4" key="1">
    <citation type="submission" date="2018-08" db="EMBL/GenBank/DDBJ databases">
        <title>A genome reference for cultivated species of the human gut microbiota.</title>
        <authorList>
            <person name="Zou Y."/>
            <person name="Xue W."/>
            <person name="Luo G."/>
        </authorList>
    </citation>
    <scope>NUCLEOTIDE SEQUENCE [LARGE SCALE GENOMIC DNA]</scope>
    <source>
        <strain evidence="3 4">AF14-32</strain>
    </source>
</reference>
<feature type="transmembrane region" description="Helical" evidence="1">
    <location>
        <begin position="64"/>
        <end position="84"/>
    </location>
</feature>
<organism evidence="3 4">
    <name type="scientific">Bacteroides intestinalis</name>
    <dbReference type="NCBI Taxonomy" id="329854"/>
    <lineage>
        <taxon>Bacteria</taxon>
        <taxon>Pseudomonadati</taxon>
        <taxon>Bacteroidota</taxon>
        <taxon>Bacteroidia</taxon>
        <taxon>Bacteroidales</taxon>
        <taxon>Bacteroidaceae</taxon>
        <taxon>Bacteroides</taxon>
    </lineage>
</organism>
<keyword evidence="1" id="KW-0472">Membrane</keyword>
<dbReference type="EMBL" id="QRZF01000005">
    <property type="protein sequence ID" value="RGV54780.1"/>
    <property type="molecule type" value="Genomic_DNA"/>
</dbReference>
<dbReference type="Gene3D" id="1.10.10.1320">
    <property type="entry name" value="Anti-sigma factor, zinc-finger domain"/>
    <property type="match status" value="1"/>
</dbReference>